<proteinExistence type="predicted"/>
<dbReference type="AlphaFoldDB" id="A0A7W3R784"/>
<evidence type="ECO:0000313" key="2">
    <source>
        <dbReference type="Proteomes" id="UP000539313"/>
    </source>
</evidence>
<accession>A0A7W3R784</accession>
<dbReference type="Proteomes" id="UP000539313">
    <property type="component" value="Unassembled WGS sequence"/>
</dbReference>
<comment type="caution">
    <text evidence="1">The sequence shown here is derived from an EMBL/GenBank/DDBJ whole genome shotgun (WGS) entry which is preliminary data.</text>
</comment>
<name>A0A7W3R784_9ACTN</name>
<dbReference type="EMBL" id="JACJII010000001">
    <property type="protein sequence ID" value="MBA9002055.1"/>
    <property type="molecule type" value="Genomic_DNA"/>
</dbReference>
<reference evidence="1 2" key="1">
    <citation type="submission" date="2020-08" db="EMBL/GenBank/DDBJ databases">
        <title>Sequencing the genomes of 1000 actinobacteria strains.</title>
        <authorList>
            <person name="Klenk H.-P."/>
        </authorList>
    </citation>
    <scope>NUCLEOTIDE SEQUENCE [LARGE SCALE GENOMIC DNA]</scope>
    <source>
        <strain evidence="1 2">DSM 45823</strain>
    </source>
</reference>
<organism evidence="1 2">
    <name type="scientific">Thermomonospora cellulosilytica</name>
    <dbReference type="NCBI Taxonomy" id="1411118"/>
    <lineage>
        <taxon>Bacteria</taxon>
        <taxon>Bacillati</taxon>
        <taxon>Actinomycetota</taxon>
        <taxon>Actinomycetes</taxon>
        <taxon>Streptosporangiales</taxon>
        <taxon>Thermomonosporaceae</taxon>
        <taxon>Thermomonospora</taxon>
    </lineage>
</organism>
<protein>
    <submittedName>
        <fullName evidence="1">Uncharacterized protein</fullName>
    </submittedName>
</protein>
<dbReference type="RefSeq" id="WP_182704214.1">
    <property type="nucleotide sequence ID" value="NZ_JACJII010000001.1"/>
</dbReference>
<keyword evidence="2" id="KW-1185">Reference proteome</keyword>
<sequence>MTAPGTTVRHRPTIVRGVDAFGRTYQHRCTCGDHGQVRASRQMAEADQQQHIEALPRVPADQQCRDPRAHDRRPWEPCGLCADQLSLLDL</sequence>
<evidence type="ECO:0000313" key="1">
    <source>
        <dbReference type="EMBL" id="MBA9002055.1"/>
    </source>
</evidence>
<gene>
    <name evidence="1" type="ORF">HNR21_000937</name>
</gene>